<dbReference type="STRING" id="386301.SAMN05216282_12330"/>
<evidence type="ECO:0000313" key="3">
    <source>
        <dbReference type="EMBL" id="SDL03123.1"/>
    </source>
</evidence>
<protein>
    <submittedName>
        <fullName evidence="3">Acetyltransferase (GNAT) domain-containing protein</fullName>
    </submittedName>
</protein>
<dbReference type="InterPro" id="IPR016181">
    <property type="entry name" value="Acyl_CoA_acyltransferase"/>
</dbReference>
<dbReference type="PROSITE" id="PS51186">
    <property type="entry name" value="GNAT"/>
    <property type="match status" value="1"/>
</dbReference>
<evidence type="ECO:0000259" key="1">
    <source>
        <dbReference type="PROSITE" id="PS50883"/>
    </source>
</evidence>
<organism evidence="3 4">
    <name type="scientific">Cryobacterium psychrotolerans</name>
    <dbReference type="NCBI Taxonomy" id="386301"/>
    <lineage>
        <taxon>Bacteria</taxon>
        <taxon>Bacillati</taxon>
        <taxon>Actinomycetota</taxon>
        <taxon>Actinomycetes</taxon>
        <taxon>Micrococcales</taxon>
        <taxon>Microbacteriaceae</taxon>
        <taxon>Cryobacterium</taxon>
    </lineage>
</organism>
<feature type="domain" description="N-acetyltransferase" evidence="2">
    <location>
        <begin position="1"/>
        <end position="93"/>
    </location>
</feature>
<evidence type="ECO:0000313" key="4">
    <source>
        <dbReference type="Proteomes" id="UP000198701"/>
    </source>
</evidence>
<name>A0A1G9GS77_9MICO</name>
<dbReference type="GO" id="GO:0016747">
    <property type="term" value="F:acyltransferase activity, transferring groups other than amino-acyl groups"/>
    <property type="evidence" value="ECO:0007669"/>
    <property type="project" value="InterPro"/>
</dbReference>
<accession>A0A1G9GS77</accession>
<gene>
    <name evidence="3" type="ORF">SAMN05216282_12330</name>
</gene>
<dbReference type="PROSITE" id="PS50883">
    <property type="entry name" value="EAL"/>
    <property type="match status" value="1"/>
</dbReference>
<evidence type="ECO:0000259" key="2">
    <source>
        <dbReference type="PROSITE" id="PS51186"/>
    </source>
</evidence>
<dbReference type="InterPro" id="IPR001633">
    <property type="entry name" value="EAL_dom"/>
</dbReference>
<dbReference type="InterPro" id="IPR000182">
    <property type="entry name" value="GNAT_dom"/>
</dbReference>
<dbReference type="Proteomes" id="UP000198701">
    <property type="component" value="Unassembled WGS sequence"/>
</dbReference>
<dbReference type="Gene3D" id="3.40.630.30">
    <property type="match status" value="1"/>
</dbReference>
<dbReference type="AlphaFoldDB" id="A0A1G9GS77"/>
<sequence length="95" mass="10236">MPGGVPGGVEVGWRLAREAWGQGYATEAAKAALAVAFDELRLDEVNSITAVLNAPSRAVMVRLGMTLSDEFELPRIAAGSPLRPHLRYLLARPEH</sequence>
<dbReference type="InterPro" id="IPR051531">
    <property type="entry name" value="N-acetyltransferase"/>
</dbReference>
<feature type="domain" description="EAL" evidence="1">
    <location>
        <begin position="1"/>
        <end position="95"/>
    </location>
</feature>
<keyword evidence="4" id="KW-1185">Reference proteome</keyword>
<dbReference type="SUPFAM" id="SSF55729">
    <property type="entry name" value="Acyl-CoA N-acyltransferases (Nat)"/>
    <property type="match status" value="1"/>
</dbReference>
<dbReference type="Pfam" id="PF13302">
    <property type="entry name" value="Acetyltransf_3"/>
    <property type="match status" value="1"/>
</dbReference>
<dbReference type="PANTHER" id="PTHR43792">
    <property type="entry name" value="GNAT FAMILY, PUTATIVE (AFU_ORTHOLOGUE AFUA_3G00765)-RELATED-RELATED"/>
    <property type="match status" value="1"/>
</dbReference>
<proteinExistence type="predicted"/>
<keyword evidence="3" id="KW-0808">Transferase</keyword>
<dbReference type="PANTHER" id="PTHR43792:SF1">
    <property type="entry name" value="N-ACETYLTRANSFERASE DOMAIN-CONTAINING PROTEIN"/>
    <property type="match status" value="1"/>
</dbReference>
<reference evidence="3 4" key="1">
    <citation type="submission" date="2016-10" db="EMBL/GenBank/DDBJ databases">
        <authorList>
            <person name="de Groot N.N."/>
        </authorList>
    </citation>
    <scope>NUCLEOTIDE SEQUENCE [LARGE SCALE GENOMIC DNA]</scope>
    <source>
        <strain evidence="3 4">CGMCC 1.5382</strain>
    </source>
</reference>
<dbReference type="EMBL" id="FNFU01000023">
    <property type="protein sequence ID" value="SDL03123.1"/>
    <property type="molecule type" value="Genomic_DNA"/>
</dbReference>